<dbReference type="SUPFAM" id="SSF51004">
    <property type="entry name" value="C-terminal (heme d1) domain of cytochrome cd1-nitrite reductase"/>
    <property type="match status" value="1"/>
</dbReference>
<feature type="chain" id="PRO_5046535354" evidence="2">
    <location>
        <begin position="21"/>
        <end position="415"/>
    </location>
</feature>
<feature type="signal peptide" evidence="2">
    <location>
        <begin position="1"/>
        <end position="20"/>
    </location>
</feature>
<feature type="region of interest" description="Disordered" evidence="1">
    <location>
        <begin position="22"/>
        <end position="46"/>
    </location>
</feature>
<dbReference type="InterPro" id="IPR011048">
    <property type="entry name" value="Haem_d1_sf"/>
</dbReference>
<dbReference type="PROSITE" id="PS51257">
    <property type="entry name" value="PROKAR_LIPOPROTEIN"/>
    <property type="match status" value="1"/>
</dbReference>
<organism evidence="3 4">
    <name type="scientific">Nocardioides marinquilinus</name>
    <dbReference type="NCBI Taxonomy" id="1210400"/>
    <lineage>
        <taxon>Bacteria</taxon>
        <taxon>Bacillati</taxon>
        <taxon>Actinomycetota</taxon>
        <taxon>Actinomycetes</taxon>
        <taxon>Propionibacteriales</taxon>
        <taxon>Nocardioidaceae</taxon>
        <taxon>Nocardioides</taxon>
    </lineage>
</organism>
<evidence type="ECO:0000256" key="1">
    <source>
        <dbReference type="SAM" id="MobiDB-lite"/>
    </source>
</evidence>
<keyword evidence="2" id="KW-0732">Signal</keyword>
<sequence>MPTRLAAVPALALATSLAVAGCGADEPPASSAPPDGPAASASDDHGEVAGAVEVDEPPLGLTTIDRAGVVRHLDLLDETATDLADLGRARAVHTDGRFVFAQTPRGVEVVDSGVWTWDHVDHFHYYRAEPRQVGRVVGRGPVTVATTSSSTSGGSGLFFGSGEAVMLDTGALADGEVVERYRLDVAPHDGMLVPVGDAALLTEPGPTGRAARVVVLDAEGRPTGEEHPCRHAASTVTTRVGAVVGCADGALLATVEDDVLQVRRIDLPPRADAPAPTSFAGRDGRPTVAGLADAGRVWLLDTREESWRLLDAPVPLAQVTAVDDDDEHVVGLTTDGRVAVIDGGSGDLLATTGPLAGRSLRDGVGVPTLVVDQQRAYLSAPAERRLHEIDFADDARVARTFRTPTPPLLLAGTGR</sequence>
<name>A0ABP9P752_9ACTN</name>
<dbReference type="Proteomes" id="UP001500221">
    <property type="component" value="Unassembled WGS sequence"/>
</dbReference>
<dbReference type="RefSeq" id="WP_345453921.1">
    <property type="nucleotide sequence ID" value="NZ_BAABKG010000001.1"/>
</dbReference>
<reference evidence="4" key="1">
    <citation type="journal article" date="2019" name="Int. J. Syst. Evol. Microbiol.">
        <title>The Global Catalogue of Microorganisms (GCM) 10K type strain sequencing project: providing services to taxonomists for standard genome sequencing and annotation.</title>
        <authorList>
            <consortium name="The Broad Institute Genomics Platform"/>
            <consortium name="The Broad Institute Genome Sequencing Center for Infectious Disease"/>
            <person name="Wu L."/>
            <person name="Ma J."/>
        </authorList>
    </citation>
    <scope>NUCLEOTIDE SEQUENCE [LARGE SCALE GENOMIC DNA]</scope>
    <source>
        <strain evidence="4">JCM 18459</strain>
    </source>
</reference>
<keyword evidence="3" id="KW-0449">Lipoprotein</keyword>
<gene>
    <name evidence="3" type="ORF">GCM10023340_03720</name>
</gene>
<comment type="caution">
    <text evidence="3">The sequence shown here is derived from an EMBL/GenBank/DDBJ whole genome shotgun (WGS) entry which is preliminary data.</text>
</comment>
<evidence type="ECO:0000313" key="4">
    <source>
        <dbReference type="Proteomes" id="UP001500221"/>
    </source>
</evidence>
<evidence type="ECO:0000256" key="2">
    <source>
        <dbReference type="SAM" id="SignalP"/>
    </source>
</evidence>
<evidence type="ECO:0000313" key="3">
    <source>
        <dbReference type="EMBL" id="GAA5141656.1"/>
    </source>
</evidence>
<proteinExistence type="predicted"/>
<keyword evidence="4" id="KW-1185">Reference proteome</keyword>
<dbReference type="EMBL" id="BAABKG010000001">
    <property type="protein sequence ID" value="GAA5141656.1"/>
    <property type="molecule type" value="Genomic_DNA"/>
</dbReference>
<protein>
    <submittedName>
        <fullName evidence="3">Lipoprotein</fullName>
    </submittedName>
</protein>
<accession>A0ABP9P752</accession>